<dbReference type="Pfam" id="PF07715">
    <property type="entry name" value="Plug"/>
    <property type="match status" value="1"/>
</dbReference>
<dbReference type="GO" id="GO:0009279">
    <property type="term" value="C:cell outer membrane"/>
    <property type="evidence" value="ECO:0007669"/>
    <property type="project" value="UniProtKB-SubCell"/>
</dbReference>
<dbReference type="Proteomes" id="UP001302477">
    <property type="component" value="Chromosome"/>
</dbReference>
<evidence type="ECO:0000256" key="16">
    <source>
        <dbReference type="RuleBase" id="RU003357"/>
    </source>
</evidence>
<evidence type="ECO:0000256" key="4">
    <source>
        <dbReference type="ARBA" id="ARBA00022452"/>
    </source>
</evidence>
<protein>
    <submittedName>
        <fullName evidence="19">TonB-dependent receptor</fullName>
    </submittedName>
</protein>
<evidence type="ECO:0000256" key="10">
    <source>
        <dbReference type="ARBA" id="ARBA00023077"/>
    </source>
</evidence>
<keyword evidence="12 19" id="KW-0675">Receptor</keyword>
<dbReference type="InterPro" id="IPR010105">
    <property type="entry name" value="TonB_sidphr_rcpt"/>
</dbReference>
<dbReference type="PANTHER" id="PTHR32552">
    <property type="entry name" value="FERRICHROME IRON RECEPTOR-RELATED"/>
    <property type="match status" value="1"/>
</dbReference>
<feature type="domain" description="TonB-dependent receptor plug" evidence="18">
    <location>
        <begin position="85"/>
        <end position="181"/>
    </location>
</feature>
<keyword evidence="4 14" id="KW-1134">Transmembrane beta strand</keyword>
<evidence type="ECO:0000256" key="3">
    <source>
        <dbReference type="ARBA" id="ARBA00022448"/>
    </source>
</evidence>
<comment type="subcellular location">
    <subcellularLocation>
        <location evidence="1 14">Cell outer membrane</location>
        <topology evidence="1 14">Multi-pass membrane protein</topology>
    </subcellularLocation>
</comment>
<evidence type="ECO:0000256" key="5">
    <source>
        <dbReference type="ARBA" id="ARBA00022496"/>
    </source>
</evidence>
<evidence type="ECO:0000256" key="12">
    <source>
        <dbReference type="ARBA" id="ARBA00023170"/>
    </source>
</evidence>
<keyword evidence="7" id="KW-0732">Signal</keyword>
<dbReference type="InterPro" id="IPR010917">
    <property type="entry name" value="TonB_rcpt_CS"/>
</dbReference>
<keyword evidence="6 14" id="KW-0812">Transmembrane</keyword>
<reference evidence="19 20" key="1">
    <citation type="submission" date="2023-10" db="EMBL/GenBank/DDBJ databases">
        <title>Description of Microbulbifer bruguierae sp. nov., isolated from the sediments of mangrove plant Bruguiera sexangula and comparative genomic analyses of the genus Microbulbifer.</title>
        <authorList>
            <person name="Long M."/>
        </authorList>
    </citation>
    <scope>NUCLEOTIDE SEQUENCE [LARGE SCALE GENOMIC DNA]</scope>
    <source>
        <strain evidence="19 20">SPO729</strain>
    </source>
</reference>
<dbReference type="EMBL" id="CP137555">
    <property type="protein sequence ID" value="WOX05208.1"/>
    <property type="molecule type" value="Genomic_DNA"/>
</dbReference>
<dbReference type="RefSeq" id="WP_318953682.1">
    <property type="nucleotide sequence ID" value="NZ_CP137555.1"/>
</dbReference>
<keyword evidence="9" id="KW-0406">Ion transport</keyword>
<keyword evidence="5" id="KW-0410">Iron transport</keyword>
<evidence type="ECO:0000256" key="7">
    <source>
        <dbReference type="ARBA" id="ARBA00022729"/>
    </source>
</evidence>
<dbReference type="AlphaFoldDB" id="A0AAU0MYN0"/>
<dbReference type="InterPro" id="IPR039426">
    <property type="entry name" value="TonB-dep_rcpt-like"/>
</dbReference>
<keyword evidence="13 14" id="KW-0998">Cell outer membrane</keyword>
<proteinExistence type="inferred from homology"/>
<feature type="domain" description="TonB-dependent receptor-like beta-barrel" evidence="17">
    <location>
        <begin position="261"/>
        <end position="702"/>
    </location>
</feature>
<dbReference type="InterPro" id="IPR000531">
    <property type="entry name" value="Beta-barrel_TonB"/>
</dbReference>
<dbReference type="PROSITE" id="PS52016">
    <property type="entry name" value="TONB_DEPENDENT_REC_3"/>
    <property type="match status" value="1"/>
</dbReference>
<dbReference type="GO" id="GO:0015344">
    <property type="term" value="F:siderophore uptake transmembrane transporter activity"/>
    <property type="evidence" value="ECO:0007669"/>
    <property type="project" value="TreeGrafter"/>
</dbReference>
<keyword evidence="8" id="KW-0408">Iron</keyword>
<dbReference type="KEGG" id="mpaf:R5R33_15900"/>
<evidence type="ECO:0000259" key="17">
    <source>
        <dbReference type="Pfam" id="PF00593"/>
    </source>
</evidence>
<evidence type="ECO:0000256" key="9">
    <source>
        <dbReference type="ARBA" id="ARBA00023065"/>
    </source>
</evidence>
<evidence type="ECO:0000256" key="1">
    <source>
        <dbReference type="ARBA" id="ARBA00004571"/>
    </source>
</evidence>
<dbReference type="NCBIfam" id="TIGR01783">
    <property type="entry name" value="TonB-siderophor"/>
    <property type="match status" value="1"/>
</dbReference>
<dbReference type="InterPro" id="IPR037066">
    <property type="entry name" value="Plug_dom_sf"/>
</dbReference>
<dbReference type="PROSITE" id="PS01156">
    <property type="entry name" value="TONB_DEPENDENT_REC_2"/>
    <property type="match status" value="1"/>
</dbReference>
<comment type="similarity">
    <text evidence="2 14 16">Belongs to the TonB-dependent receptor family.</text>
</comment>
<dbReference type="SUPFAM" id="SSF56935">
    <property type="entry name" value="Porins"/>
    <property type="match status" value="1"/>
</dbReference>
<keyword evidence="10 16" id="KW-0798">TonB box</keyword>
<evidence type="ECO:0000256" key="13">
    <source>
        <dbReference type="ARBA" id="ARBA00023237"/>
    </source>
</evidence>
<dbReference type="CDD" id="cd01347">
    <property type="entry name" value="ligand_gated_channel"/>
    <property type="match status" value="1"/>
</dbReference>
<evidence type="ECO:0000256" key="14">
    <source>
        <dbReference type="PROSITE-ProRule" id="PRU01360"/>
    </source>
</evidence>
<evidence type="ECO:0000256" key="8">
    <source>
        <dbReference type="ARBA" id="ARBA00023004"/>
    </source>
</evidence>
<dbReference type="Gene3D" id="2.40.170.20">
    <property type="entry name" value="TonB-dependent receptor, beta-barrel domain"/>
    <property type="match status" value="1"/>
</dbReference>
<evidence type="ECO:0000256" key="11">
    <source>
        <dbReference type="ARBA" id="ARBA00023136"/>
    </source>
</evidence>
<dbReference type="Gene3D" id="2.170.130.10">
    <property type="entry name" value="TonB-dependent receptor, plug domain"/>
    <property type="match status" value="1"/>
</dbReference>
<dbReference type="GO" id="GO:0015891">
    <property type="term" value="P:siderophore transport"/>
    <property type="evidence" value="ECO:0007669"/>
    <property type="project" value="InterPro"/>
</dbReference>
<dbReference type="InterPro" id="IPR036942">
    <property type="entry name" value="Beta-barrel_TonB_sf"/>
</dbReference>
<dbReference type="Pfam" id="PF00593">
    <property type="entry name" value="TonB_dep_Rec_b-barrel"/>
    <property type="match status" value="1"/>
</dbReference>
<evidence type="ECO:0000256" key="2">
    <source>
        <dbReference type="ARBA" id="ARBA00009810"/>
    </source>
</evidence>
<keyword evidence="3 14" id="KW-0813">Transport</keyword>
<evidence type="ECO:0000313" key="20">
    <source>
        <dbReference type="Proteomes" id="UP001302477"/>
    </source>
</evidence>
<dbReference type="GO" id="GO:0038023">
    <property type="term" value="F:signaling receptor activity"/>
    <property type="evidence" value="ECO:0007669"/>
    <property type="project" value="InterPro"/>
</dbReference>
<evidence type="ECO:0000313" key="19">
    <source>
        <dbReference type="EMBL" id="WOX05208.1"/>
    </source>
</evidence>
<name>A0AAU0MYN0_9GAMM</name>
<organism evidence="19 20">
    <name type="scientific">Microbulbifer pacificus</name>
    <dbReference type="NCBI Taxonomy" id="407164"/>
    <lineage>
        <taxon>Bacteria</taxon>
        <taxon>Pseudomonadati</taxon>
        <taxon>Pseudomonadota</taxon>
        <taxon>Gammaproteobacteria</taxon>
        <taxon>Cellvibrionales</taxon>
        <taxon>Microbulbiferaceae</taxon>
        <taxon>Microbulbifer</taxon>
    </lineage>
</organism>
<gene>
    <name evidence="19" type="ORF">R5R33_15900</name>
</gene>
<sequence length="736" mass="77732">MPSSLHASDAFFSVHQLTRAIRIAGFGIVSLYAGAAMAEDAPAQAALEEVEVTADGSQVVLSTEYAGGQVARGGRAGILGNLDMMDSPFFSTSYTSNLMLHQQAVSVADVLQNDPTVRVATGFGNFQELYLIRGFPVFSDDMTYNGVFGILPRQFVASQLLERVEVFRGASAFLNGAAPGGSGLGGGVNLVPKRAPGQALTQVTAGVEGNGNVYGALDLARRFGEGDSSGVRINLVERAGETAVEDQERDLSVFSVGYDYTGERLRLSADLGYQNHHIDAPRPAVTPLGAIPKAPDADTNFAQPWTYTDEEQIFGVVRGEYDLTDSTSAWLALGMRDGTESNVLANPSAMADGATSTYRFDNAREDKVLSGETGIRTSFDTASVGHTVTVSASTFALESANAYAFSSFAGFAGDLYNPVAADAPAADFFVGGSLTNPHVTEKTDVSSLAISDMLSLLDDRLLVTLGLRQQNIETRYFDYNSGSPLSSYDDSALTPVAAVVVKPSETISLYANYIEGLQPGEIAPAVSGGTPVSNVGEVLEPYSSEQFEAGVKYDGGSFGGSLSAFTTSKPSSFVQDGVFDTFGEQRNRGLELSLFGQPLENVRLIGGATLLNAEMTSTAGNLHEGNDAIGAPRVQFNLNAEWDLAGVPGLTLEARGLHTGSQYADAANTIEVGSWNRVDLGARYLTAIGDKPMTLKARVQNVADDNNWVSVGGYPGANYLVLGEPRTFLLSASLDF</sequence>
<keyword evidence="20" id="KW-1185">Reference proteome</keyword>
<evidence type="ECO:0000259" key="18">
    <source>
        <dbReference type="Pfam" id="PF07715"/>
    </source>
</evidence>
<feature type="short sequence motif" description="TonB C-terminal box" evidence="15">
    <location>
        <begin position="719"/>
        <end position="736"/>
    </location>
</feature>
<evidence type="ECO:0000256" key="15">
    <source>
        <dbReference type="PROSITE-ProRule" id="PRU10144"/>
    </source>
</evidence>
<keyword evidence="11 14" id="KW-0472">Membrane</keyword>
<dbReference type="InterPro" id="IPR012910">
    <property type="entry name" value="Plug_dom"/>
</dbReference>
<accession>A0AAU0MYN0</accession>
<evidence type="ECO:0000256" key="6">
    <source>
        <dbReference type="ARBA" id="ARBA00022692"/>
    </source>
</evidence>
<dbReference type="PANTHER" id="PTHR32552:SF82">
    <property type="entry name" value="FCUA PROTEIN"/>
    <property type="match status" value="1"/>
</dbReference>